<accession>M5IPR4</accession>
<name>M5IPR4_9BACT</name>
<dbReference type="PATRIC" id="fig|1244083.3.peg.1834"/>
<organism evidence="1 2">
    <name type="scientific">Campylobacter showae CSUNSWCD</name>
    <dbReference type="NCBI Taxonomy" id="1244083"/>
    <lineage>
        <taxon>Bacteria</taxon>
        <taxon>Pseudomonadati</taxon>
        <taxon>Campylobacterota</taxon>
        <taxon>Epsilonproteobacteria</taxon>
        <taxon>Campylobacterales</taxon>
        <taxon>Campylobacteraceae</taxon>
        <taxon>Campylobacter</taxon>
    </lineage>
</organism>
<reference evidence="1 2" key="1">
    <citation type="journal article" date="2013" name="Genome Announc.">
        <title>Genome Sequence of Campylobacter showae UNSWCD, Isolated from a Patient with Crohn's Disease.</title>
        <authorList>
            <person name="Tay A.P."/>
            <person name="Kaakoush N.O."/>
            <person name="Deshpande N.P."/>
            <person name="Chen Z."/>
            <person name="Mitchell H."/>
            <person name="Wilkins M.R."/>
        </authorList>
    </citation>
    <scope>NUCLEOTIDE SEQUENCE [LARGE SCALE GENOMIC DNA]</scope>
    <source>
        <strain evidence="1 2">CSUNSWCD</strain>
    </source>
</reference>
<evidence type="ECO:0000313" key="1">
    <source>
        <dbReference type="EMBL" id="EKU10791.1"/>
    </source>
</evidence>
<dbReference type="STRING" id="1244083.CSUNSWCD_592"/>
<dbReference type="EMBL" id="AMZQ01000010">
    <property type="protein sequence ID" value="EKU10791.1"/>
    <property type="molecule type" value="Genomic_DNA"/>
</dbReference>
<sequence length="40" mass="4423">MRVAALLLAVEMAINLKLNLRGDFKKICVKIAERVNLAAI</sequence>
<evidence type="ECO:0000313" key="2">
    <source>
        <dbReference type="Proteomes" id="UP000011939"/>
    </source>
</evidence>
<gene>
    <name evidence="1" type="ORF">CSUNSWCD_592</name>
</gene>
<dbReference type="AlphaFoldDB" id="M5IPR4"/>
<proteinExistence type="predicted"/>
<protein>
    <submittedName>
        <fullName evidence="1">Uncharacterized protein</fullName>
    </submittedName>
</protein>
<comment type="caution">
    <text evidence="1">The sequence shown here is derived from an EMBL/GenBank/DDBJ whole genome shotgun (WGS) entry which is preliminary data.</text>
</comment>
<dbReference type="Proteomes" id="UP000011939">
    <property type="component" value="Unassembled WGS sequence"/>
</dbReference>